<keyword evidence="1" id="KW-0732">Signal</keyword>
<organism evidence="3 4">
    <name type="scientific">Deinococcus oregonensis</name>
    <dbReference type="NCBI Taxonomy" id="1805970"/>
    <lineage>
        <taxon>Bacteria</taxon>
        <taxon>Thermotogati</taxon>
        <taxon>Deinococcota</taxon>
        <taxon>Deinococci</taxon>
        <taxon>Deinococcales</taxon>
        <taxon>Deinococcaceae</taxon>
        <taxon>Deinococcus</taxon>
    </lineage>
</organism>
<evidence type="ECO:0000256" key="1">
    <source>
        <dbReference type="SAM" id="SignalP"/>
    </source>
</evidence>
<evidence type="ECO:0000313" key="4">
    <source>
        <dbReference type="Proteomes" id="UP001589733"/>
    </source>
</evidence>
<dbReference type="PIRSF" id="PIRSF002741">
    <property type="entry name" value="MppA"/>
    <property type="match status" value="1"/>
</dbReference>
<dbReference type="EMBL" id="JBHLYR010000073">
    <property type="protein sequence ID" value="MFB9994975.1"/>
    <property type="molecule type" value="Genomic_DNA"/>
</dbReference>
<dbReference type="CDD" id="cd08509">
    <property type="entry name" value="PBP2_TmCBP_oligosaccharides_like"/>
    <property type="match status" value="1"/>
</dbReference>
<name>A0ABV6B5K6_9DEIO</name>
<evidence type="ECO:0000259" key="2">
    <source>
        <dbReference type="Pfam" id="PF00496"/>
    </source>
</evidence>
<sequence length="549" mass="59652">MHRNRTLSATALLAAALTLSAATTAAAQQPKTTFTVVRTTQWGANNLNPFAPGDQHLLPTNSAIYESMFYVNSLNGKVTDVLGTGYAWSKDNKTLTVTTRNGVKWNDGQTFSAADVAFTFNYLKKYPALDTSGLWKNGLTAVKASGNKVTFSFNAPNTPIFQYVANQIIVPEHIWSKVTNPVTETNTKPVGTGPFVMDTYSQQALRVLKNPNYWMKAQPYIDAIVWTSTNSNDAALLKLLKGEADYGYVGISDPKGGYAAKGANYAYYWPVSGDNYLYFNTAKAPFNDSAFRRAVAQSIDTANVAQKAYAGAALAAHSSGVIPAQQREWLPAAAKSLEIKFNPAAADAALTKAGYKKNAQGQRLGKDGKPLPPFKILVGAGWTDFITMAQVMSEDLKKVGINTQIDQQAWSSYSGGFQGGTYDLGISWGWGGGPTPYYLFNQSFSPEFSAPVGKTAASNLSRYTNPTVTKALDAFRTTSDPAQQKQLMGTVITTVLKDMPWFPLTDRLNFSLYNTARFTGFPTNENAYNEGAADDTLAARLMYLNVKPK</sequence>
<proteinExistence type="predicted"/>
<dbReference type="Pfam" id="PF00496">
    <property type="entry name" value="SBP_bac_5"/>
    <property type="match status" value="1"/>
</dbReference>
<dbReference type="Proteomes" id="UP001589733">
    <property type="component" value="Unassembled WGS sequence"/>
</dbReference>
<dbReference type="InterPro" id="IPR039424">
    <property type="entry name" value="SBP_5"/>
</dbReference>
<reference evidence="3 4" key="1">
    <citation type="submission" date="2024-09" db="EMBL/GenBank/DDBJ databases">
        <authorList>
            <person name="Sun Q."/>
            <person name="Mori K."/>
        </authorList>
    </citation>
    <scope>NUCLEOTIDE SEQUENCE [LARGE SCALE GENOMIC DNA]</scope>
    <source>
        <strain evidence="3 4">JCM 13503</strain>
    </source>
</reference>
<dbReference type="RefSeq" id="WP_380016454.1">
    <property type="nucleotide sequence ID" value="NZ_JBHLYR010000073.1"/>
</dbReference>
<evidence type="ECO:0000313" key="3">
    <source>
        <dbReference type="EMBL" id="MFB9994975.1"/>
    </source>
</evidence>
<dbReference type="Gene3D" id="3.90.76.10">
    <property type="entry name" value="Dipeptide-binding Protein, Domain 1"/>
    <property type="match status" value="1"/>
</dbReference>
<dbReference type="InterPro" id="IPR030678">
    <property type="entry name" value="Peptide/Ni-bd"/>
</dbReference>
<dbReference type="PANTHER" id="PTHR30290">
    <property type="entry name" value="PERIPLASMIC BINDING COMPONENT OF ABC TRANSPORTER"/>
    <property type="match status" value="1"/>
</dbReference>
<accession>A0ABV6B5K6</accession>
<dbReference type="Gene3D" id="3.10.105.10">
    <property type="entry name" value="Dipeptide-binding Protein, Domain 3"/>
    <property type="match status" value="1"/>
</dbReference>
<feature type="domain" description="Solute-binding protein family 5" evidence="2">
    <location>
        <begin position="82"/>
        <end position="446"/>
    </location>
</feature>
<feature type="signal peptide" evidence="1">
    <location>
        <begin position="1"/>
        <end position="27"/>
    </location>
</feature>
<gene>
    <name evidence="3" type="ORF">ACFFLM_23790</name>
</gene>
<dbReference type="InterPro" id="IPR000914">
    <property type="entry name" value="SBP_5_dom"/>
</dbReference>
<dbReference type="SUPFAM" id="SSF53850">
    <property type="entry name" value="Periplasmic binding protein-like II"/>
    <property type="match status" value="1"/>
</dbReference>
<dbReference type="Gene3D" id="3.40.190.10">
    <property type="entry name" value="Periplasmic binding protein-like II"/>
    <property type="match status" value="1"/>
</dbReference>
<keyword evidence="4" id="KW-1185">Reference proteome</keyword>
<feature type="chain" id="PRO_5046555296" evidence="1">
    <location>
        <begin position="28"/>
        <end position="549"/>
    </location>
</feature>
<comment type="caution">
    <text evidence="3">The sequence shown here is derived from an EMBL/GenBank/DDBJ whole genome shotgun (WGS) entry which is preliminary data.</text>
</comment>
<protein>
    <submittedName>
        <fullName evidence="3">ABC transporter substrate-binding protein</fullName>
    </submittedName>
</protein>